<comment type="caution">
    <text evidence="8">The sequence shown here is derived from an EMBL/GenBank/DDBJ whole genome shotgun (WGS) entry which is preliminary data.</text>
</comment>
<dbReference type="PROSITE" id="PS00092">
    <property type="entry name" value="N6_MTASE"/>
    <property type="match status" value="1"/>
</dbReference>
<organism evidence="8 9">
    <name type="scientific">Weissella viridescens</name>
    <name type="common">Lactobacillus viridescens</name>
    <dbReference type="NCBI Taxonomy" id="1629"/>
    <lineage>
        <taxon>Bacteria</taxon>
        <taxon>Bacillati</taxon>
        <taxon>Bacillota</taxon>
        <taxon>Bacilli</taxon>
        <taxon>Lactobacillales</taxon>
        <taxon>Lactobacillaceae</taxon>
        <taxon>Weissella</taxon>
    </lineage>
</organism>
<dbReference type="EMBL" id="JQBM01000002">
    <property type="protein sequence ID" value="KRN46390.1"/>
    <property type="molecule type" value="Genomic_DNA"/>
</dbReference>
<dbReference type="OrthoDB" id="9800643at2"/>
<feature type="domain" description="Release factor glutamine methyltransferase N-terminal" evidence="7">
    <location>
        <begin position="27"/>
        <end position="82"/>
    </location>
</feature>
<dbReference type="Gene3D" id="1.10.8.10">
    <property type="entry name" value="DNA helicase RuvA subunit, C-terminal domain"/>
    <property type="match status" value="1"/>
</dbReference>
<keyword evidence="1 5" id="KW-0489">Methyltransferase</keyword>
<dbReference type="HAMAP" id="MF_02126">
    <property type="entry name" value="RF_methyltr_PrmC"/>
    <property type="match status" value="1"/>
</dbReference>
<evidence type="ECO:0000256" key="2">
    <source>
        <dbReference type="ARBA" id="ARBA00022679"/>
    </source>
</evidence>
<sequence>MFDEQWTIQAVSDWGNWQLEPYVHDQDERQAQIDYLLTGMLDWNYSQLANNANTILEDDLRLRFMVAVDAIKGGQPVQYALGHAAFYGREFQVDRRVLIPRQETEELVDWVLRDHPKATTQSVLDIGTGSGAIAVTIAAERPTWDVTASDISSEALEVAQANAKQYAPQVGFLQSDLFENIKGQYDVIISNPPYIAEDERAVMDESVLNFEPDQALFAEDQGLAIYEAIAPELLAHLKPNGEAYFEIGYQQGPALVDLFSQLPATQVTLQQDMSGHDRMLKVARRG</sequence>
<evidence type="ECO:0000313" key="9">
    <source>
        <dbReference type="Proteomes" id="UP000051992"/>
    </source>
</evidence>
<dbReference type="Pfam" id="PF17827">
    <property type="entry name" value="PrmC_N"/>
    <property type="match status" value="1"/>
</dbReference>
<comment type="catalytic activity">
    <reaction evidence="4 5">
        <text>L-glutaminyl-[peptide chain release factor] + S-adenosyl-L-methionine = N(5)-methyl-L-glutaminyl-[peptide chain release factor] + S-adenosyl-L-homocysteine + H(+)</text>
        <dbReference type="Rhea" id="RHEA:42896"/>
        <dbReference type="Rhea" id="RHEA-COMP:10271"/>
        <dbReference type="Rhea" id="RHEA-COMP:10272"/>
        <dbReference type="ChEBI" id="CHEBI:15378"/>
        <dbReference type="ChEBI" id="CHEBI:30011"/>
        <dbReference type="ChEBI" id="CHEBI:57856"/>
        <dbReference type="ChEBI" id="CHEBI:59789"/>
        <dbReference type="ChEBI" id="CHEBI:61891"/>
        <dbReference type="EC" id="2.1.1.297"/>
    </reaction>
</comment>
<dbReference type="NCBIfam" id="TIGR03534">
    <property type="entry name" value="RF_mod_PrmC"/>
    <property type="match status" value="1"/>
</dbReference>
<keyword evidence="9" id="KW-1185">Reference proteome</keyword>
<dbReference type="PATRIC" id="fig|1629.5.peg.667"/>
<comment type="function">
    <text evidence="5">Methylates the class 1 translation termination release factors RF1/PrfA and RF2/PrfB on the glutamine residue of the universally conserved GGQ motif.</text>
</comment>
<dbReference type="RefSeq" id="WP_057745028.1">
    <property type="nucleotide sequence ID" value="NZ_BJLU01000004.1"/>
</dbReference>
<dbReference type="CDD" id="cd02440">
    <property type="entry name" value="AdoMet_MTases"/>
    <property type="match status" value="1"/>
</dbReference>
<feature type="binding site" evidence="5">
    <location>
        <begin position="127"/>
        <end position="131"/>
    </location>
    <ligand>
        <name>S-adenosyl-L-methionine</name>
        <dbReference type="ChEBI" id="CHEBI:59789"/>
    </ligand>
</feature>
<dbReference type="GO" id="GO:0003676">
    <property type="term" value="F:nucleic acid binding"/>
    <property type="evidence" value="ECO:0007669"/>
    <property type="project" value="InterPro"/>
</dbReference>
<comment type="caution">
    <text evidence="5">Lacks conserved residue(s) required for the propagation of feature annotation.</text>
</comment>
<dbReference type="PANTHER" id="PTHR18895:SF74">
    <property type="entry name" value="MTRF1L RELEASE FACTOR GLUTAMINE METHYLTRANSFERASE"/>
    <property type="match status" value="1"/>
</dbReference>
<evidence type="ECO:0000313" key="8">
    <source>
        <dbReference type="EMBL" id="KRN46390.1"/>
    </source>
</evidence>
<keyword evidence="3 5" id="KW-0949">S-adenosyl-L-methionine</keyword>
<dbReference type="EC" id="2.1.1.297" evidence="5"/>
<feature type="binding site" evidence="5">
    <location>
        <begin position="191"/>
        <end position="194"/>
    </location>
    <ligand>
        <name>substrate</name>
    </ligand>
</feature>
<dbReference type="GO" id="GO:0102559">
    <property type="term" value="F:peptide chain release factor N(5)-glutamine methyltransferase activity"/>
    <property type="evidence" value="ECO:0007669"/>
    <property type="project" value="UniProtKB-EC"/>
</dbReference>
<accession>A0A0R2H422</accession>
<dbReference type="InterPro" id="IPR004556">
    <property type="entry name" value="HemK-like"/>
</dbReference>
<dbReference type="GO" id="GO:0032259">
    <property type="term" value="P:methylation"/>
    <property type="evidence" value="ECO:0007669"/>
    <property type="project" value="UniProtKB-KW"/>
</dbReference>
<keyword evidence="2 5" id="KW-0808">Transferase</keyword>
<comment type="similarity">
    <text evidence="5">Belongs to the protein N5-glutamine methyltransferase family. PrmC subfamily.</text>
</comment>
<reference evidence="8 9" key="1">
    <citation type="journal article" date="2015" name="Genome Announc.">
        <title>Expanding the biotechnology potential of lactobacilli through comparative genomics of 213 strains and associated genera.</title>
        <authorList>
            <person name="Sun Z."/>
            <person name="Harris H.M."/>
            <person name="McCann A."/>
            <person name="Guo C."/>
            <person name="Argimon S."/>
            <person name="Zhang W."/>
            <person name="Yang X."/>
            <person name="Jeffery I.B."/>
            <person name="Cooney J.C."/>
            <person name="Kagawa T.F."/>
            <person name="Liu W."/>
            <person name="Song Y."/>
            <person name="Salvetti E."/>
            <person name="Wrobel A."/>
            <person name="Rasinkangas P."/>
            <person name="Parkhill J."/>
            <person name="Rea M.C."/>
            <person name="O'Sullivan O."/>
            <person name="Ritari J."/>
            <person name="Douillard F.P."/>
            <person name="Paul Ross R."/>
            <person name="Yang R."/>
            <person name="Briner A.E."/>
            <person name="Felis G.E."/>
            <person name="de Vos W.M."/>
            <person name="Barrangou R."/>
            <person name="Klaenhammer T.R."/>
            <person name="Caufield P.W."/>
            <person name="Cui Y."/>
            <person name="Zhang H."/>
            <person name="O'Toole P.W."/>
        </authorList>
    </citation>
    <scope>NUCLEOTIDE SEQUENCE [LARGE SCALE GENOMIC DNA]</scope>
    <source>
        <strain evidence="8 9">DSM 20410</strain>
    </source>
</reference>
<dbReference type="InterPro" id="IPR019874">
    <property type="entry name" value="RF_methyltr_PrmC"/>
</dbReference>
<dbReference type="PANTHER" id="PTHR18895">
    <property type="entry name" value="HEMK METHYLTRANSFERASE"/>
    <property type="match status" value="1"/>
</dbReference>
<feature type="binding site" evidence="5">
    <location>
        <position position="191"/>
    </location>
    <ligand>
        <name>S-adenosyl-L-methionine</name>
        <dbReference type="ChEBI" id="CHEBI:59789"/>
    </ligand>
</feature>
<protein>
    <recommendedName>
        <fullName evidence="5">Release factor glutamine methyltransferase</fullName>
        <shortName evidence="5">RF MTase</shortName>
        <ecNumber evidence="5">2.1.1.297</ecNumber>
    </recommendedName>
    <alternativeName>
        <fullName evidence="5">N5-glutamine methyltransferase PrmC</fullName>
    </alternativeName>
    <alternativeName>
        <fullName evidence="5">Protein-(glutamine-N5) MTase PrmC</fullName>
    </alternativeName>
    <alternativeName>
        <fullName evidence="5">Protein-glutamine N-methyltransferase PrmC</fullName>
    </alternativeName>
</protein>
<dbReference type="AlphaFoldDB" id="A0A0R2H422"/>
<name>A0A0R2H422_WEIVI</name>
<dbReference type="InterPro" id="IPR029063">
    <property type="entry name" value="SAM-dependent_MTases_sf"/>
</dbReference>
<dbReference type="InterPro" id="IPR007848">
    <property type="entry name" value="Small_mtfrase_dom"/>
</dbReference>
<dbReference type="InterPro" id="IPR040758">
    <property type="entry name" value="PrmC_N"/>
</dbReference>
<evidence type="ECO:0000256" key="1">
    <source>
        <dbReference type="ARBA" id="ARBA00022603"/>
    </source>
</evidence>
<evidence type="ECO:0000259" key="6">
    <source>
        <dbReference type="Pfam" id="PF05175"/>
    </source>
</evidence>
<dbReference type="InterPro" id="IPR050320">
    <property type="entry name" value="N5-glutamine_MTase"/>
</dbReference>
<dbReference type="Pfam" id="PF05175">
    <property type="entry name" value="MTS"/>
    <property type="match status" value="1"/>
</dbReference>
<dbReference type="SUPFAM" id="SSF53335">
    <property type="entry name" value="S-adenosyl-L-methionine-dependent methyltransferases"/>
    <property type="match status" value="1"/>
</dbReference>
<gene>
    <name evidence="5" type="primary">prmC</name>
    <name evidence="8" type="ORF">IV50_GL000662</name>
</gene>
<feature type="domain" description="Methyltransferase small" evidence="6">
    <location>
        <begin position="116"/>
        <end position="199"/>
    </location>
</feature>
<dbReference type="Gene3D" id="3.40.50.150">
    <property type="entry name" value="Vaccinia Virus protein VP39"/>
    <property type="match status" value="1"/>
</dbReference>
<evidence type="ECO:0000256" key="5">
    <source>
        <dbReference type="HAMAP-Rule" id="MF_02126"/>
    </source>
</evidence>
<dbReference type="InterPro" id="IPR002052">
    <property type="entry name" value="DNA_methylase_N6_adenine_CS"/>
</dbReference>
<proteinExistence type="inferred from homology"/>
<evidence type="ECO:0000256" key="4">
    <source>
        <dbReference type="ARBA" id="ARBA00048391"/>
    </source>
</evidence>
<dbReference type="Proteomes" id="UP000051992">
    <property type="component" value="Unassembled WGS sequence"/>
</dbReference>
<dbReference type="NCBIfam" id="TIGR00536">
    <property type="entry name" value="hemK_fam"/>
    <property type="match status" value="1"/>
</dbReference>
<evidence type="ECO:0000256" key="3">
    <source>
        <dbReference type="ARBA" id="ARBA00022691"/>
    </source>
</evidence>
<feature type="binding site" evidence="5">
    <location>
        <position position="150"/>
    </location>
    <ligand>
        <name>S-adenosyl-L-methionine</name>
        <dbReference type="ChEBI" id="CHEBI:59789"/>
    </ligand>
</feature>
<evidence type="ECO:0000259" key="7">
    <source>
        <dbReference type="Pfam" id="PF17827"/>
    </source>
</evidence>